<dbReference type="AlphaFoldDB" id="A0A669QIS9"/>
<evidence type="ECO:0000313" key="7">
    <source>
        <dbReference type="Ensembl" id="ENSPCLP00000014031.1"/>
    </source>
</evidence>
<dbReference type="InterPro" id="IPR003054">
    <property type="entry name" value="Keratin_II"/>
</dbReference>
<dbReference type="PANTHER" id="PTHR45616:SF21">
    <property type="entry name" value="KERATIN, TYPE II CYTOSKELETAL 7"/>
    <property type="match status" value="1"/>
</dbReference>
<accession>A0A669QIS9</accession>
<dbReference type="Gene3D" id="1.20.5.500">
    <property type="entry name" value="Single helix bin"/>
    <property type="match status" value="1"/>
</dbReference>
<organism evidence="7 8">
    <name type="scientific">Phasianus colchicus</name>
    <name type="common">Common pheasant</name>
    <dbReference type="NCBI Taxonomy" id="9054"/>
    <lineage>
        <taxon>Eukaryota</taxon>
        <taxon>Metazoa</taxon>
        <taxon>Chordata</taxon>
        <taxon>Craniata</taxon>
        <taxon>Vertebrata</taxon>
        <taxon>Euteleostomi</taxon>
        <taxon>Archelosauria</taxon>
        <taxon>Archosauria</taxon>
        <taxon>Dinosauria</taxon>
        <taxon>Saurischia</taxon>
        <taxon>Theropoda</taxon>
        <taxon>Coelurosauria</taxon>
        <taxon>Aves</taxon>
        <taxon>Neognathae</taxon>
        <taxon>Galloanserae</taxon>
        <taxon>Galliformes</taxon>
        <taxon>Phasianidae</taxon>
        <taxon>Phasianinae</taxon>
        <taxon>Phasianus</taxon>
    </lineage>
</organism>
<dbReference type="Ensembl" id="ENSPCLT00000018648.1">
    <property type="protein sequence ID" value="ENSPCLP00000014031.1"/>
    <property type="gene ID" value="ENSPCLG00000011517.1"/>
</dbReference>
<evidence type="ECO:0000256" key="2">
    <source>
        <dbReference type="ARBA" id="ARBA00022754"/>
    </source>
</evidence>
<dbReference type="Pfam" id="PF00038">
    <property type="entry name" value="Filament"/>
    <property type="match status" value="1"/>
</dbReference>
<evidence type="ECO:0000256" key="4">
    <source>
        <dbReference type="RuleBase" id="RU000685"/>
    </source>
</evidence>
<dbReference type="GO" id="GO:0045109">
    <property type="term" value="P:intermediate filament organization"/>
    <property type="evidence" value="ECO:0007669"/>
    <property type="project" value="TreeGrafter"/>
</dbReference>
<dbReference type="GO" id="GO:0045095">
    <property type="term" value="C:keratin filament"/>
    <property type="evidence" value="ECO:0007669"/>
    <property type="project" value="InterPro"/>
</dbReference>
<dbReference type="PROSITE" id="PS51842">
    <property type="entry name" value="IF_ROD_2"/>
    <property type="match status" value="1"/>
</dbReference>
<dbReference type="PANTHER" id="PTHR45616">
    <property type="entry name" value="GATA-TYPE DOMAIN-CONTAINING PROTEIN"/>
    <property type="match status" value="1"/>
</dbReference>
<evidence type="ECO:0000256" key="3">
    <source>
        <dbReference type="ARBA" id="ARBA00023054"/>
    </source>
</evidence>
<evidence type="ECO:0000259" key="6">
    <source>
        <dbReference type="PROSITE" id="PS51842"/>
    </source>
</evidence>
<dbReference type="Pfam" id="PF16208">
    <property type="entry name" value="Keratin_2_head"/>
    <property type="match status" value="1"/>
</dbReference>
<comment type="similarity">
    <text evidence="4">Belongs to the intermediate filament family.</text>
</comment>
<feature type="coiled-coil region" evidence="5">
    <location>
        <begin position="310"/>
        <end position="376"/>
    </location>
</feature>
<dbReference type="InterPro" id="IPR039008">
    <property type="entry name" value="IF_rod_dom"/>
</dbReference>
<dbReference type="InterPro" id="IPR032444">
    <property type="entry name" value="Keratin_2_head"/>
</dbReference>
<dbReference type="OMA" id="CAEGGFP"/>
<evidence type="ECO:0000256" key="5">
    <source>
        <dbReference type="SAM" id="Coils"/>
    </source>
</evidence>
<keyword evidence="8" id="KW-1185">Reference proteome</keyword>
<dbReference type="Proteomes" id="UP000472261">
    <property type="component" value="Unplaced"/>
</dbReference>
<evidence type="ECO:0000313" key="8">
    <source>
        <dbReference type="Proteomes" id="UP000472261"/>
    </source>
</evidence>
<dbReference type="PROSITE" id="PS00226">
    <property type="entry name" value="IF_ROD_1"/>
    <property type="match status" value="1"/>
</dbReference>
<dbReference type="GO" id="GO:0030280">
    <property type="term" value="F:structural constituent of skin epidermis"/>
    <property type="evidence" value="ECO:0007669"/>
    <property type="project" value="TreeGrafter"/>
</dbReference>
<evidence type="ECO:0000256" key="1">
    <source>
        <dbReference type="ARBA" id="ARBA00022744"/>
    </source>
</evidence>
<dbReference type="SMART" id="SM01391">
    <property type="entry name" value="Filament"/>
    <property type="match status" value="1"/>
</dbReference>
<feature type="coiled-coil region" evidence="5">
    <location>
        <begin position="164"/>
        <end position="191"/>
    </location>
</feature>
<reference evidence="7" key="2">
    <citation type="submission" date="2025-09" db="UniProtKB">
        <authorList>
            <consortium name="Ensembl"/>
        </authorList>
    </citation>
    <scope>IDENTIFICATION</scope>
</reference>
<feature type="domain" description="IF rod" evidence="6">
    <location>
        <begin position="111"/>
        <end position="412"/>
    </location>
</feature>
<name>A0A669QIS9_PHACC</name>
<dbReference type="SUPFAM" id="SSF64593">
    <property type="entry name" value="Intermediate filament protein, coiled coil region"/>
    <property type="match status" value="2"/>
</dbReference>
<proteinExistence type="inferred from homology"/>
<protein>
    <submittedName>
        <fullName evidence="7">Keratin 84</fullName>
    </submittedName>
</protein>
<keyword evidence="2 4" id="KW-0403">Intermediate filament</keyword>
<dbReference type="GO" id="GO:0031424">
    <property type="term" value="P:keratinization"/>
    <property type="evidence" value="ECO:0007669"/>
    <property type="project" value="TreeGrafter"/>
</dbReference>
<reference evidence="7" key="1">
    <citation type="submission" date="2025-08" db="UniProtKB">
        <authorList>
            <consortium name="Ensembl"/>
        </authorList>
    </citation>
    <scope>IDENTIFICATION</scope>
</reference>
<keyword evidence="3 5" id="KW-0175">Coiled coil</keyword>
<dbReference type="FunFam" id="1.20.5.170:FF:000004">
    <property type="entry name" value="Keratin, type II cytoskeletal 5"/>
    <property type="match status" value="1"/>
</dbReference>
<dbReference type="GO" id="GO:0005615">
    <property type="term" value="C:extracellular space"/>
    <property type="evidence" value="ECO:0007669"/>
    <property type="project" value="TreeGrafter"/>
</dbReference>
<dbReference type="Gene3D" id="1.20.5.170">
    <property type="match status" value="1"/>
</dbReference>
<dbReference type="InterPro" id="IPR018039">
    <property type="entry name" value="IF_conserved"/>
</dbReference>
<keyword evidence="1" id="KW-0416">Keratin</keyword>
<sequence>MSCSYGTNVVRVGNFSSSSLALPRNGQSFGRVLCRQRGLGSFSTRSLSGVASSRPRIAVGRCPPTRCAGFGYRVGASPGLCTIVPITVNEKLLQPLQLELDPNVQTVKYQEKEQIKTLNNKFASFIEKVRLLEQQNEVLETKWRFLQGQKYCRNTIVPMLEACIRNLKQQLEALGCNRGQLETRLKAAQEALETNKKIFLLLSPLSLQDVDCFFLNKAELGAKVGRMEGEFDFLRVLYEEESHQLQVHISDTAVVVQMDNSRDPDLDGIVANVKAHYEDTACRSRAETEAWCKGKFEELRVTAGRNADSLQEKKREAAELTRMVKKLSGEVRSAKEQCCKLETAVADAEQHKETSIKDAKSKLTKLEAALQKGKQDLARQLWEFQELMNVKLALDIEITTYRKLLEGEESRWVEVSPTAQNPVLLGWPTEAHALGVGAPTRRLCPWASQLCKELQMNGKAGNEAQCTPFCLHTAGAHAPSSPTLHTYFPCKGIQKAERGISVKEICCFC</sequence>
<dbReference type="PRINTS" id="PR01276">
    <property type="entry name" value="TYPE2KERATIN"/>
</dbReference>